<dbReference type="Pfam" id="PF03466">
    <property type="entry name" value="LysR_substrate"/>
    <property type="match status" value="1"/>
</dbReference>
<keyword evidence="2" id="KW-0805">Transcription regulation</keyword>
<evidence type="ECO:0000313" key="7">
    <source>
        <dbReference type="Proteomes" id="UP000449846"/>
    </source>
</evidence>
<dbReference type="OrthoDB" id="9804958at2"/>
<evidence type="ECO:0000256" key="3">
    <source>
        <dbReference type="ARBA" id="ARBA00023125"/>
    </source>
</evidence>
<organism evidence="6 7">
    <name type="scientific">Paracoccus litorisediminis</name>
    <dbReference type="NCBI Taxonomy" id="2006130"/>
    <lineage>
        <taxon>Bacteria</taxon>
        <taxon>Pseudomonadati</taxon>
        <taxon>Pseudomonadota</taxon>
        <taxon>Alphaproteobacteria</taxon>
        <taxon>Rhodobacterales</taxon>
        <taxon>Paracoccaceae</taxon>
        <taxon>Paracoccus</taxon>
    </lineage>
</organism>
<evidence type="ECO:0000256" key="2">
    <source>
        <dbReference type="ARBA" id="ARBA00023015"/>
    </source>
</evidence>
<dbReference type="Pfam" id="PF00126">
    <property type="entry name" value="HTH_1"/>
    <property type="match status" value="1"/>
</dbReference>
<dbReference type="PRINTS" id="PR00039">
    <property type="entry name" value="HTHLYSR"/>
</dbReference>
<dbReference type="Gene3D" id="3.40.190.10">
    <property type="entry name" value="Periplasmic binding protein-like II"/>
    <property type="match status" value="2"/>
</dbReference>
<dbReference type="PANTHER" id="PTHR30537">
    <property type="entry name" value="HTH-TYPE TRANSCRIPTIONAL REGULATOR"/>
    <property type="match status" value="1"/>
</dbReference>
<dbReference type="InterPro" id="IPR036388">
    <property type="entry name" value="WH-like_DNA-bd_sf"/>
</dbReference>
<gene>
    <name evidence="6" type="ORF">GL300_16600</name>
</gene>
<dbReference type="EMBL" id="WMIG01000010">
    <property type="protein sequence ID" value="MTH60837.1"/>
    <property type="molecule type" value="Genomic_DNA"/>
</dbReference>
<proteinExistence type="inferred from homology"/>
<comment type="similarity">
    <text evidence="1">Belongs to the LysR transcriptional regulatory family.</text>
</comment>
<keyword evidence="4" id="KW-0804">Transcription</keyword>
<dbReference type="PROSITE" id="PS50931">
    <property type="entry name" value="HTH_LYSR"/>
    <property type="match status" value="1"/>
</dbReference>
<dbReference type="GO" id="GO:0003700">
    <property type="term" value="F:DNA-binding transcription factor activity"/>
    <property type="evidence" value="ECO:0007669"/>
    <property type="project" value="InterPro"/>
</dbReference>
<dbReference type="InterPro" id="IPR036390">
    <property type="entry name" value="WH_DNA-bd_sf"/>
</dbReference>
<sequence>MSPQLPPLKSLAVFDQCARFLSFSRAAEEMGITQSAVSRHISNLEASIGAKLFNRSKQGVHLTSAGEFYAEDISRVMADIVASTERLRSWVGPRQVTIAASTAVADMWLLPRLPLLMQHFPGLELRVHSEDQFERLTLDEFDLAIFFQARQRNDVKCVELGREELIAVSAPGSAPLVEQENPVLISIDGSLRDWTDWDDWLRDAKVEMPAQTRRWRLGAYRMVVEAAAQGLGTAIGWTWLVEEMLEQQRLTLVHDHVFQAPGSFYLMRPAHRHQRKIARGVTEWLIESNRGTRAL</sequence>
<dbReference type="AlphaFoldDB" id="A0A844HR70"/>
<evidence type="ECO:0000259" key="5">
    <source>
        <dbReference type="PROSITE" id="PS50931"/>
    </source>
</evidence>
<dbReference type="RefSeq" id="WP_155040772.1">
    <property type="nucleotide sequence ID" value="NZ_JBHGCD010000017.1"/>
</dbReference>
<dbReference type="Gene3D" id="1.10.10.10">
    <property type="entry name" value="Winged helix-like DNA-binding domain superfamily/Winged helix DNA-binding domain"/>
    <property type="match status" value="1"/>
</dbReference>
<dbReference type="SUPFAM" id="SSF53850">
    <property type="entry name" value="Periplasmic binding protein-like II"/>
    <property type="match status" value="1"/>
</dbReference>
<evidence type="ECO:0000313" key="6">
    <source>
        <dbReference type="EMBL" id="MTH60837.1"/>
    </source>
</evidence>
<dbReference type="InterPro" id="IPR005119">
    <property type="entry name" value="LysR_subst-bd"/>
</dbReference>
<evidence type="ECO:0000256" key="1">
    <source>
        <dbReference type="ARBA" id="ARBA00009437"/>
    </source>
</evidence>
<dbReference type="Proteomes" id="UP000449846">
    <property type="component" value="Unassembled WGS sequence"/>
</dbReference>
<keyword evidence="7" id="KW-1185">Reference proteome</keyword>
<accession>A0A844HR70</accession>
<dbReference type="SUPFAM" id="SSF46785">
    <property type="entry name" value="Winged helix' DNA-binding domain"/>
    <property type="match status" value="1"/>
</dbReference>
<keyword evidence="3" id="KW-0238">DNA-binding</keyword>
<comment type="caution">
    <text evidence="6">The sequence shown here is derived from an EMBL/GenBank/DDBJ whole genome shotgun (WGS) entry which is preliminary data.</text>
</comment>
<dbReference type="InterPro" id="IPR000847">
    <property type="entry name" value="LysR_HTH_N"/>
</dbReference>
<evidence type="ECO:0000256" key="4">
    <source>
        <dbReference type="ARBA" id="ARBA00023163"/>
    </source>
</evidence>
<feature type="domain" description="HTH lysR-type" evidence="5">
    <location>
        <begin position="6"/>
        <end position="63"/>
    </location>
</feature>
<protein>
    <submittedName>
        <fullName evidence="6">LysR family transcriptional regulator</fullName>
    </submittedName>
</protein>
<dbReference type="GO" id="GO:0003677">
    <property type="term" value="F:DNA binding"/>
    <property type="evidence" value="ECO:0007669"/>
    <property type="project" value="UniProtKB-KW"/>
</dbReference>
<dbReference type="InterPro" id="IPR058163">
    <property type="entry name" value="LysR-type_TF_proteobact-type"/>
</dbReference>
<name>A0A844HR70_9RHOB</name>
<reference evidence="6 7" key="1">
    <citation type="submission" date="2019-11" db="EMBL/GenBank/DDBJ databases">
        <authorList>
            <person name="Dong K."/>
        </authorList>
    </citation>
    <scope>NUCLEOTIDE SEQUENCE [LARGE SCALE GENOMIC DNA]</scope>
    <source>
        <strain evidence="6 7">NBRC 112902</strain>
    </source>
</reference>
<dbReference type="FunFam" id="1.10.10.10:FF:000001">
    <property type="entry name" value="LysR family transcriptional regulator"/>
    <property type="match status" value="1"/>
</dbReference>
<dbReference type="PANTHER" id="PTHR30537:SF5">
    <property type="entry name" value="HTH-TYPE TRANSCRIPTIONAL ACTIVATOR TTDR-RELATED"/>
    <property type="match status" value="1"/>
</dbReference>